<name>A0A9N9PJA7_9HELO</name>
<dbReference type="AlphaFoldDB" id="A0A9N9PJA7"/>
<comment type="caution">
    <text evidence="1">The sequence shown here is derived from an EMBL/GenBank/DDBJ whole genome shotgun (WGS) entry which is preliminary data.</text>
</comment>
<proteinExistence type="predicted"/>
<dbReference type="Pfam" id="PF20174">
    <property type="entry name" value="DUF6540"/>
    <property type="match status" value="1"/>
</dbReference>
<reference evidence="1" key="1">
    <citation type="submission" date="2021-07" db="EMBL/GenBank/DDBJ databases">
        <authorList>
            <person name="Durling M."/>
        </authorList>
    </citation>
    <scope>NUCLEOTIDE SEQUENCE</scope>
</reference>
<dbReference type="OrthoDB" id="2999773at2759"/>
<protein>
    <submittedName>
        <fullName evidence="1">Uncharacterized protein</fullName>
    </submittedName>
</protein>
<dbReference type="EMBL" id="CAJVRL010000064">
    <property type="protein sequence ID" value="CAG8955579.1"/>
    <property type="molecule type" value="Genomic_DNA"/>
</dbReference>
<evidence type="ECO:0000313" key="1">
    <source>
        <dbReference type="EMBL" id="CAG8955579.1"/>
    </source>
</evidence>
<accession>A0A9N9PJA7</accession>
<keyword evidence="2" id="KW-1185">Reference proteome</keyword>
<dbReference type="Proteomes" id="UP000696280">
    <property type="component" value="Unassembled WGS sequence"/>
</dbReference>
<organism evidence="1 2">
    <name type="scientific">Hymenoscyphus fraxineus</name>
    <dbReference type="NCBI Taxonomy" id="746836"/>
    <lineage>
        <taxon>Eukaryota</taxon>
        <taxon>Fungi</taxon>
        <taxon>Dikarya</taxon>
        <taxon>Ascomycota</taxon>
        <taxon>Pezizomycotina</taxon>
        <taxon>Leotiomycetes</taxon>
        <taxon>Helotiales</taxon>
        <taxon>Helotiaceae</taxon>
        <taxon>Hymenoscyphus</taxon>
    </lineage>
</organism>
<sequence length="157" mass="18016">MSRPVYLIIYHSPIFAAHWALWVPSIEKEETERKRGKIINVQGSPSEGFIHEFERNHDISTETRNHSLKLLCEVDKGMILENDDEYSIDDVPRDQLEELARGVNAPGPSLRPAGSTSKTRIKIENCQTWLTRFVSLMVEKGVFPEEALVEMERAPRN</sequence>
<dbReference type="InterPro" id="IPR046670">
    <property type="entry name" value="DUF6540"/>
</dbReference>
<evidence type="ECO:0000313" key="2">
    <source>
        <dbReference type="Proteomes" id="UP000696280"/>
    </source>
</evidence>
<gene>
    <name evidence="1" type="ORF">HYFRA_00009533</name>
</gene>